<dbReference type="AlphaFoldDB" id="A0A4R6RDZ7"/>
<accession>A0A4R6RDZ7</accession>
<reference evidence="1 2" key="1">
    <citation type="submission" date="2019-03" db="EMBL/GenBank/DDBJ databases">
        <title>Genomic Encyclopedia of Type Strains, Phase IV (KMG-IV): sequencing the most valuable type-strain genomes for metagenomic binning, comparative biology and taxonomic classification.</title>
        <authorList>
            <person name="Goeker M."/>
        </authorList>
    </citation>
    <scope>NUCLEOTIDE SEQUENCE [LARGE SCALE GENOMIC DNA]</scope>
    <source>
        <strain evidence="1 2">DSM 11901</strain>
    </source>
</reference>
<gene>
    <name evidence="1" type="ORF">EV672_10379</name>
</gene>
<proteinExistence type="predicted"/>
<dbReference type="EMBL" id="SNXW01000003">
    <property type="protein sequence ID" value="TDP84511.1"/>
    <property type="molecule type" value="Genomic_DNA"/>
</dbReference>
<dbReference type="InterPro" id="IPR017166">
    <property type="entry name" value="UCP037290"/>
</dbReference>
<dbReference type="NCBIfam" id="NF033429">
    <property type="entry name" value="ImuA_translesion"/>
    <property type="match status" value="1"/>
</dbReference>
<comment type="caution">
    <text evidence="1">The sequence shown here is derived from an EMBL/GenBank/DDBJ whole genome shotgun (WGS) entry which is preliminary data.</text>
</comment>
<dbReference type="Proteomes" id="UP000294593">
    <property type="component" value="Unassembled WGS sequence"/>
</dbReference>
<evidence type="ECO:0000313" key="2">
    <source>
        <dbReference type="Proteomes" id="UP000294593"/>
    </source>
</evidence>
<dbReference type="InterPro" id="IPR047610">
    <property type="entry name" value="ImuA_translesion"/>
</dbReference>
<organism evidence="1 2">
    <name type="scientific">Aquabacterium commune</name>
    <dbReference type="NCBI Taxonomy" id="70586"/>
    <lineage>
        <taxon>Bacteria</taxon>
        <taxon>Pseudomonadati</taxon>
        <taxon>Pseudomonadota</taxon>
        <taxon>Betaproteobacteria</taxon>
        <taxon>Burkholderiales</taxon>
        <taxon>Aquabacterium</taxon>
    </lineage>
</organism>
<dbReference type="SUPFAM" id="SSF52540">
    <property type="entry name" value="P-loop containing nucleoside triphosphate hydrolases"/>
    <property type="match status" value="1"/>
</dbReference>
<dbReference type="PIRSF" id="PIRSF037290">
    <property type="entry name" value="UCP037290"/>
    <property type="match status" value="1"/>
</dbReference>
<dbReference type="InterPro" id="IPR027417">
    <property type="entry name" value="P-loop_NTPase"/>
</dbReference>
<name>A0A4R6RDZ7_9BURK</name>
<dbReference type="Gene3D" id="3.40.50.300">
    <property type="entry name" value="P-loop containing nucleotide triphosphate hydrolases"/>
    <property type="match status" value="1"/>
</dbReference>
<evidence type="ECO:0000313" key="1">
    <source>
        <dbReference type="EMBL" id="TDP84511.1"/>
    </source>
</evidence>
<protein>
    <submittedName>
        <fullName evidence="1">Protein ImuA</fullName>
    </submittedName>
</protein>
<keyword evidence="2" id="KW-1185">Reference proteome</keyword>
<sequence>MLYINTVIMLAAPPPHPSPQPKAQALNLPPHLAQAVWSGQALGGGQSPVLPSGHAALDAHLPGGGWPCQALTEVLQAQAGLAEWRLLLPALVRLVQRGGQVLLVGAPWRPQLTALAREGLPEDRLVCIDARSPLERLWATEQALKAGCLSAVLAWLPQVRAEALRRLQACAARHAGPVFIFRPEHAGQGASPAPLRLHLGLGPCPHPLQVRLLKRRGPQHVPAIVLPHWPVGLATLLPAAALPATHLAHPGLSEVDRHVALDRTAAPTGA</sequence>